<dbReference type="EMBL" id="JAPDOB010000001">
    <property type="protein sequence ID" value="MCW3796363.1"/>
    <property type="molecule type" value="Genomic_DNA"/>
</dbReference>
<dbReference type="Proteomes" id="UP001526246">
    <property type="component" value="Unassembled WGS sequence"/>
</dbReference>
<protein>
    <submittedName>
        <fullName evidence="1">Uncharacterized protein</fullName>
    </submittedName>
</protein>
<evidence type="ECO:0000313" key="2">
    <source>
        <dbReference type="Proteomes" id="UP001526246"/>
    </source>
</evidence>
<evidence type="ECO:0000313" key="1">
    <source>
        <dbReference type="EMBL" id="MCW3796363.1"/>
    </source>
</evidence>
<dbReference type="RefSeq" id="WP_264880120.1">
    <property type="nucleotide sequence ID" value="NZ_JAPDOB010000001.1"/>
</dbReference>
<reference evidence="1 2" key="1">
    <citation type="submission" date="2022-10" db="EMBL/GenBank/DDBJ databases">
        <title>Sphingomonas sp.</title>
        <authorList>
            <person name="Jin C."/>
        </authorList>
    </citation>
    <scope>NUCLEOTIDE SEQUENCE [LARGE SCALE GENOMIC DNA]</scope>
    <source>
        <strain evidence="1 2">BN140010</strain>
    </source>
</reference>
<keyword evidence="2" id="KW-1185">Reference proteome</keyword>
<gene>
    <name evidence="1" type="ORF">OMW55_00875</name>
</gene>
<name>A0ABT3JBB5_9SPHN</name>
<organism evidence="1 2">
    <name type="scientific">Sphingomonas arvum</name>
    <dbReference type="NCBI Taxonomy" id="2992113"/>
    <lineage>
        <taxon>Bacteria</taxon>
        <taxon>Pseudomonadati</taxon>
        <taxon>Pseudomonadota</taxon>
        <taxon>Alphaproteobacteria</taxon>
        <taxon>Sphingomonadales</taxon>
        <taxon>Sphingomonadaceae</taxon>
        <taxon>Sphingomonas</taxon>
    </lineage>
</organism>
<accession>A0ABT3JBB5</accession>
<sequence>MLLALGMQAVVDRLSRSRWAGACAAIAWAIAREVTQAEYRWIERFGGGLRANMPWWGGLDLAVWAKADPWLDWLAPSVAVIAVALWRRRQAS</sequence>
<comment type="caution">
    <text evidence="1">The sequence shown here is derived from an EMBL/GenBank/DDBJ whole genome shotgun (WGS) entry which is preliminary data.</text>
</comment>
<proteinExistence type="predicted"/>